<sequence>MIDAVWWSYSLALSAFFFSLPFSRYMHIPTEILYIILKNAGIKSTVSRDGYAESEIYSCSSCGLCIDACPMCSASNKERFTSVYFVRALRNRSNFAEEYARECLMCGKCMEACPVGIDSIKLRELKKEESMSYGKYDNDYLSNAKYSNTPLDAPELIYYAGCMTHLTPGIYKSIINILEKASVNYTFLDKDGSICCGRPLIISGGREKAKKLIERNREIIEGTGAKVLLLSCPICYRIFKEEYALSGIKIMHHSEYIAKLADENRIRLKKGDFSVTYHDPCDLGRGCKVYEEPRKLLAKSANLNFYKESGPMSHCCGGSLASDRFSFEERGKVAKNALLSIEAGKADVVATSCPLCLKTLSVWHDKRVADISQIVNEQMI</sequence>
<feature type="transmembrane region" description="Helical" evidence="6">
    <location>
        <begin position="6"/>
        <end position="23"/>
    </location>
</feature>
<keyword evidence="6" id="KW-1133">Transmembrane helix</keyword>
<dbReference type="GO" id="GO:0005886">
    <property type="term" value="C:plasma membrane"/>
    <property type="evidence" value="ECO:0007669"/>
    <property type="project" value="TreeGrafter"/>
</dbReference>
<evidence type="ECO:0000256" key="3">
    <source>
        <dbReference type="ARBA" id="ARBA00023002"/>
    </source>
</evidence>
<keyword evidence="2" id="KW-0479">Metal-binding</keyword>
<dbReference type="GO" id="GO:0051539">
    <property type="term" value="F:4 iron, 4 sulfur cluster binding"/>
    <property type="evidence" value="ECO:0007669"/>
    <property type="project" value="UniProtKB-KW"/>
</dbReference>
<name>A0A644YIB7_9ZZZZ</name>
<gene>
    <name evidence="8" type="ORF">SDC9_72734</name>
</gene>
<evidence type="ECO:0000256" key="5">
    <source>
        <dbReference type="ARBA" id="ARBA00023014"/>
    </source>
</evidence>
<keyword evidence="4" id="KW-0408">Iron</keyword>
<proteinExistence type="predicted"/>
<evidence type="ECO:0000256" key="2">
    <source>
        <dbReference type="ARBA" id="ARBA00022723"/>
    </source>
</evidence>
<keyword evidence="3 8" id="KW-0560">Oxidoreductase</keyword>
<dbReference type="GO" id="GO:0016491">
    <property type="term" value="F:oxidoreductase activity"/>
    <property type="evidence" value="ECO:0007669"/>
    <property type="project" value="UniProtKB-KW"/>
</dbReference>
<dbReference type="InterPro" id="IPR009051">
    <property type="entry name" value="Helical_ferredxn"/>
</dbReference>
<dbReference type="EC" id="1.18.-.-" evidence="8"/>
<keyword evidence="5" id="KW-0411">Iron-sulfur</keyword>
<dbReference type="InterPro" id="IPR004017">
    <property type="entry name" value="Cys_rich_dom"/>
</dbReference>
<keyword evidence="6" id="KW-0812">Transmembrane</keyword>
<evidence type="ECO:0000256" key="6">
    <source>
        <dbReference type="SAM" id="Phobius"/>
    </source>
</evidence>
<accession>A0A644YIB7</accession>
<feature type="domain" description="4Fe-4S ferredoxin-type" evidence="7">
    <location>
        <begin position="50"/>
        <end position="80"/>
    </location>
</feature>
<reference evidence="8" key="1">
    <citation type="submission" date="2019-08" db="EMBL/GenBank/DDBJ databases">
        <authorList>
            <person name="Kucharzyk K."/>
            <person name="Murdoch R.W."/>
            <person name="Higgins S."/>
            <person name="Loffler F."/>
        </authorList>
    </citation>
    <scope>NUCLEOTIDE SEQUENCE</scope>
</reference>
<keyword evidence="6" id="KW-0472">Membrane</keyword>
<dbReference type="InterPro" id="IPR051460">
    <property type="entry name" value="HdrC_iron-sulfur_subunit"/>
</dbReference>
<dbReference type="Pfam" id="PF13183">
    <property type="entry name" value="Fer4_8"/>
    <property type="match status" value="1"/>
</dbReference>
<dbReference type="PROSITE" id="PS00198">
    <property type="entry name" value="4FE4S_FER_1"/>
    <property type="match status" value="1"/>
</dbReference>
<dbReference type="InterPro" id="IPR017900">
    <property type="entry name" value="4Fe4S_Fe_S_CS"/>
</dbReference>
<dbReference type="PROSITE" id="PS51379">
    <property type="entry name" value="4FE4S_FER_2"/>
    <property type="match status" value="2"/>
</dbReference>
<dbReference type="AlphaFoldDB" id="A0A644YIB7"/>
<dbReference type="PANTHER" id="PTHR43255:SF1">
    <property type="entry name" value="IRON-SULFUR-BINDING OXIDOREDUCTASE FADF-RELATED"/>
    <property type="match status" value="1"/>
</dbReference>
<dbReference type="GO" id="GO:0046872">
    <property type="term" value="F:metal ion binding"/>
    <property type="evidence" value="ECO:0007669"/>
    <property type="project" value="UniProtKB-KW"/>
</dbReference>
<dbReference type="SUPFAM" id="SSF46548">
    <property type="entry name" value="alpha-helical ferredoxin"/>
    <property type="match status" value="1"/>
</dbReference>
<dbReference type="EMBL" id="VSSQ01004683">
    <property type="protein sequence ID" value="MPM26233.1"/>
    <property type="molecule type" value="Genomic_DNA"/>
</dbReference>
<organism evidence="8">
    <name type="scientific">bioreactor metagenome</name>
    <dbReference type="NCBI Taxonomy" id="1076179"/>
    <lineage>
        <taxon>unclassified sequences</taxon>
        <taxon>metagenomes</taxon>
        <taxon>ecological metagenomes</taxon>
    </lineage>
</organism>
<dbReference type="Gene3D" id="1.10.1060.10">
    <property type="entry name" value="Alpha-helical ferredoxin"/>
    <property type="match status" value="1"/>
</dbReference>
<keyword evidence="1" id="KW-0004">4Fe-4S</keyword>
<evidence type="ECO:0000313" key="8">
    <source>
        <dbReference type="EMBL" id="MPM26233.1"/>
    </source>
</evidence>
<dbReference type="InterPro" id="IPR017896">
    <property type="entry name" value="4Fe4S_Fe-S-bd"/>
</dbReference>
<protein>
    <submittedName>
        <fullName evidence="8">EtfAB:quinone oxidoreductase</fullName>
        <ecNumber evidence="8">1.18.-.-</ecNumber>
    </submittedName>
</protein>
<dbReference type="PANTHER" id="PTHR43255">
    <property type="entry name" value="IRON-SULFUR-BINDING OXIDOREDUCTASE FADF-RELATED-RELATED"/>
    <property type="match status" value="1"/>
</dbReference>
<comment type="caution">
    <text evidence="8">The sequence shown here is derived from an EMBL/GenBank/DDBJ whole genome shotgun (WGS) entry which is preliminary data.</text>
</comment>
<evidence type="ECO:0000259" key="7">
    <source>
        <dbReference type="PROSITE" id="PS51379"/>
    </source>
</evidence>
<evidence type="ECO:0000256" key="1">
    <source>
        <dbReference type="ARBA" id="ARBA00022485"/>
    </source>
</evidence>
<feature type="domain" description="4Fe-4S ferredoxin-type" evidence="7">
    <location>
        <begin position="93"/>
        <end position="125"/>
    </location>
</feature>
<evidence type="ECO:0000256" key="4">
    <source>
        <dbReference type="ARBA" id="ARBA00023004"/>
    </source>
</evidence>
<dbReference type="Pfam" id="PF02754">
    <property type="entry name" value="CCG"/>
    <property type="match status" value="2"/>
</dbReference>